<evidence type="ECO:0000256" key="10">
    <source>
        <dbReference type="ARBA" id="ARBA00022884"/>
    </source>
</evidence>
<evidence type="ECO:0000256" key="7">
    <source>
        <dbReference type="ARBA" id="ARBA00022759"/>
    </source>
</evidence>
<keyword evidence="4 11" id="KW-0540">Nuclease</keyword>
<evidence type="ECO:0000256" key="1">
    <source>
        <dbReference type="ARBA" id="ARBA00022490"/>
    </source>
</evidence>
<evidence type="ECO:0000256" key="4">
    <source>
        <dbReference type="ARBA" id="ARBA00022722"/>
    </source>
</evidence>
<dbReference type="PANTHER" id="PTHR39156">
    <property type="entry name" value="RIBONUCLEASE M5"/>
    <property type="match status" value="1"/>
</dbReference>
<comment type="function">
    <text evidence="11">Required for correct processing of both the 5' and 3' ends of 5S rRNA precursor. Cleaves both sides of a double-stranded region yielding mature 5S rRNA in one step.</text>
</comment>
<comment type="caution">
    <text evidence="14">The sequence shown here is derived from an EMBL/GenBank/DDBJ whole genome shotgun (WGS) entry which is preliminary data.</text>
</comment>
<protein>
    <recommendedName>
        <fullName evidence="11 12">Ribonuclease M5</fullName>
        <ecNumber evidence="11 12">3.1.26.8</ecNumber>
    </recommendedName>
    <alternativeName>
        <fullName evidence="11">RNase M5</fullName>
    </alternativeName>
    <alternativeName>
        <fullName evidence="11">Ribosomal RNA terminal maturase M5</fullName>
    </alternativeName>
</protein>
<dbReference type="EC" id="3.1.26.8" evidence="11 12"/>
<feature type="domain" description="Toprim" evidence="13">
    <location>
        <begin position="4"/>
        <end position="89"/>
    </location>
</feature>
<evidence type="ECO:0000256" key="6">
    <source>
        <dbReference type="ARBA" id="ARBA00022730"/>
    </source>
</evidence>
<dbReference type="InterPro" id="IPR034141">
    <property type="entry name" value="TOPRIM_RNase_M5-like"/>
</dbReference>
<dbReference type="SMART" id="SM00493">
    <property type="entry name" value="TOPRIM"/>
    <property type="match status" value="1"/>
</dbReference>
<dbReference type="PROSITE" id="PS50880">
    <property type="entry name" value="TOPRIM"/>
    <property type="match status" value="1"/>
</dbReference>
<reference evidence="14 15" key="1">
    <citation type="submission" date="2021-01" db="EMBL/GenBank/DDBJ databases">
        <title>Genomic Encyclopedia of Type Strains, Phase IV (KMG-IV): sequencing the most valuable type-strain genomes for metagenomic binning, comparative biology and taxonomic classification.</title>
        <authorList>
            <person name="Goeker M."/>
        </authorList>
    </citation>
    <scope>NUCLEOTIDE SEQUENCE [LARGE SCALE GENOMIC DNA]</scope>
    <source>
        <strain evidence="14 15">DSM 25540</strain>
    </source>
</reference>
<comment type="similarity">
    <text evidence="11">Belongs to the ribonuclease M5 family.</text>
</comment>
<dbReference type="InterPro" id="IPR004466">
    <property type="entry name" value="RNase_M5"/>
</dbReference>
<keyword evidence="3 11" id="KW-0698">rRNA processing</keyword>
<keyword evidence="10 11" id="KW-0694">RNA-binding</keyword>
<dbReference type="Pfam" id="PF01751">
    <property type="entry name" value="Toprim"/>
    <property type="match status" value="1"/>
</dbReference>
<evidence type="ECO:0000259" key="13">
    <source>
        <dbReference type="PROSITE" id="PS50880"/>
    </source>
</evidence>
<organism evidence="14 15">
    <name type="scientific">Geomicrobium sediminis</name>
    <dbReference type="NCBI Taxonomy" id="1347788"/>
    <lineage>
        <taxon>Bacteria</taxon>
        <taxon>Bacillati</taxon>
        <taxon>Bacillota</taxon>
        <taxon>Bacilli</taxon>
        <taxon>Bacillales</taxon>
        <taxon>Geomicrobium</taxon>
    </lineage>
</organism>
<evidence type="ECO:0000256" key="9">
    <source>
        <dbReference type="ARBA" id="ARBA00022842"/>
    </source>
</evidence>
<dbReference type="Pfam" id="PF13331">
    <property type="entry name" value="DUF4093"/>
    <property type="match status" value="1"/>
</dbReference>
<dbReference type="SUPFAM" id="SSF110455">
    <property type="entry name" value="Toprim domain"/>
    <property type="match status" value="1"/>
</dbReference>
<evidence type="ECO:0000256" key="11">
    <source>
        <dbReference type="HAMAP-Rule" id="MF_01469"/>
    </source>
</evidence>
<comment type="catalytic activity">
    <reaction evidence="11">
        <text>Endonucleolytic cleavage of RNA, removing 21 and 42 nucleotides, respectively, from the 5'- and 3'-termini of a 5S-rRNA precursor.</text>
        <dbReference type="EC" id="3.1.26.8"/>
    </reaction>
</comment>
<evidence type="ECO:0000313" key="15">
    <source>
        <dbReference type="Proteomes" id="UP000741863"/>
    </source>
</evidence>
<dbReference type="HAMAP" id="MF_01469">
    <property type="entry name" value="RNase_M5"/>
    <property type="match status" value="1"/>
</dbReference>
<evidence type="ECO:0000313" key="14">
    <source>
        <dbReference type="EMBL" id="MBM7635138.1"/>
    </source>
</evidence>
<evidence type="ECO:0000256" key="8">
    <source>
        <dbReference type="ARBA" id="ARBA00022801"/>
    </source>
</evidence>
<keyword evidence="6 11" id="KW-0699">rRNA-binding</keyword>
<keyword evidence="8 11" id="KW-0378">Hydrolase</keyword>
<accession>A0ABS2PI76</accession>
<keyword evidence="15" id="KW-1185">Reference proteome</keyword>
<dbReference type="Proteomes" id="UP000741863">
    <property type="component" value="Unassembled WGS sequence"/>
</dbReference>
<dbReference type="Gene3D" id="3.40.1360.10">
    <property type="match status" value="1"/>
</dbReference>
<gene>
    <name evidence="11" type="primary">rnmV</name>
    <name evidence="14" type="ORF">JOD17_004286</name>
</gene>
<dbReference type="GO" id="GO:0043822">
    <property type="term" value="F:ribonuclease M5 activity"/>
    <property type="evidence" value="ECO:0007669"/>
    <property type="project" value="UniProtKB-EC"/>
</dbReference>
<keyword evidence="7 11" id="KW-0255">Endonuclease</keyword>
<keyword evidence="9" id="KW-0460">Magnesium</keyword>
<dbReference type="CDD" id="cd01027">
    <property type="entry name" value="TOPRIM_RNase_M5_like"/>
    <property type="match status" value="1"/>
</dbReference>
<dbReference type="RefSeq" id="WP_204699851.1">
    <property type="nucleotide sequence ID" value="NZ_JAFBEC010000026.1"/>
</dbReference>
<sequence>MKIKECIVVEGRDDTVAIKRAVDAETIETIGSSVPKHVIEQIKLADERRGIIVLTDPDYPGERIRRIVTEAVPSAKHAFIPKHLAISANKKSVGVEHASPEVIREALQNVRGGSVLDDYDPVLLEDIHAVGLMAGSEARNRRELIGNELRIGYANGKQFLKRMHKFRISKSEFYDAVKKVGLK</sequence>
<keyword evidence="5" id="KW-0479">Metal-binding</keyword>
<keyword evidence="1 11" id="KW-0963">Cytoplasm</keyword>
<proteinExistence type="inferred from homology"/>
<dbReference type="InterPro" id="IPR006171">
    <property type="entry name" value="TOPRIM_dom"/>
</dbReference>
<evidence type="ECO:0000256" key="5">
    <source>
        <dbReference type="ARBA" id="ARBA00022723"/>
    </source>
</evidence>
<dbReference type="PANTHER" id="PTHR39156:SF1">
    <property type="entry name" value="RIBONUCLEASE M5"/>
    <property type="match status" value="1"/>
</dbReference>
<comment type="subcellular location">
    <subcellularLocation>
        <location evidence="11">Cytoplasm</location>
    </subcellularLocation>
</comment>
<dbReference type="InterPro" id="IPR025156">
    <property type="entry name" value="RNase_M5_C"/>
</dbReference>
<evidence type="ECO:0000256" key="3">
    <source>
        <dbReference type="ARBA" id="ARBA00022552"/>
    </source>
</evidence>
<dbReference type="NCBIfam" id="TIGR00334">
    <property type="entry name" value="5S_RNA_mat_M5"/>
    <property type="match status" value="1"/>
</dbReference>
<evidence type="ECO:0000256" key="2">
    <source>
        <dbReference type="ARBA" id="ARBA00022517"/>
    </source>
</evidence>
<name>A0ABS2PI76_9BACL</name>
<evidence type="ECO:0000256" key="12">
    <source>
        <dbReference type="NCBIfam" id="TIGR00334"/>
    </source>
</evidence>
<dbReference type="EMBL" id="JAFBEC010000026">
    <property type="protein sequence ID" value="MBM7635138.1"/>
    <property type="molecule type" value="Genomic_DNA"/>
</dbReference>
<keyword evidence="2 11" id="KW-0690">Ribosome biogenesis</keyword>